<name>A0A2V0NQJ5_9CHLO</name>
<evidence type="ECO:0000313" key="4">
    <source>
        <dbReference type="EMBL" id="GBF87813.1"/>
    </source>
</evidence>
<feature type="compositionally biased region" description="Gly residues" evidence="2">
    <location>
        <begin position="740"/>
        <end position="751"/>
    </location>
</feature>
<reference evidence="4 5" key="1">
    <citation type="journal article" date="2018" name="Sci. Rep.">
        <title>Raphidocelis subcapitata (=Pseudokirchneriella subcapitata) provides an insight into genome evolution and environmental adaptations in the Sphaeropleales.</title>
        <authorList>
            <person name="Suzuki S."/>
            <person name="Yamaguchi H."/>
            <person name="Nakajima N."/>
            <person name="Kawachi M."/>
        </authorList>
    </citation>
    <scope>NUCLEOTIDE SEQUENCE [LARGE SCALE GENOMIC DNA]</scope>
    <source>
        <strain evidence="4 5">NIES-35</strain>
    </source>
</reference>
<dbReference type="PROSITE" id="PS50102">
    <property type="entry name" value="RRM"/>
    <property type="match status" value="1"/>
</dbReference>
<evidence type="ECO:0000259" key="3">
    <source>
        <dbReference type="PROSITE" id="PS50102"/>
    </source>
</evidence>
<keyword evidence="5" id="KW-1185">Reference proteome</keyword>
<evidence type="ECO:0000256" key="1">
    <source>
        <dbReference type="PROSITE-ProRule" id="PRU00176"/>
    </source>
</evidence>
<dbReference type="InterPro" id="IPR012677">
    <property type="entry name" value="Nucleotide-bd_a/b_plait_sf"/>
</dbReference>
<feature type="compositionally biased region" description="Gly residues" evidence="2">
    <location>
        <begin position="614"/>
        <end position="651"/>
    </location>
</feature>
<feature type="region of interest" description="Disordered" evidence="2">
    <location>
        <begin position="383"/>
        <end position="520"/>
    </location>
</feature>
<feature type="compositionally biased region" description="Pro residues" evidence="2">
    <location>
        <begin position="413"/>
        <end position="433"/>
    </location>
</feature>
<dbReference type="InterPro" id="IPR011047">
    <property type="entry name" value="Quinoprotein_ADH-like_sf"/>
</dbReference>
<dbReference type="AlphaFoldDB" id="A0A2V0NQJ5"/>
<feature type="region of interest" description="Disordered" evidence="2">
    <location>
        <begin position="593"/>
        <end position="774"/>
    </location>
</feature>
<feature type="compositionally biased region" description="Basic and acidic residues" evidence="2">
    <location>
        <begin position="840"/>
        <end position="851"/>
    </location>
</feature>
<dbReference type="EMBL" id="BDRX01000002">
    <property type="protein sequence ID" value="GBF87813.1"/>
    <property type="molecule type" value="Genomic_DNA"/>
</dbReference>
<feature type="region of interest" description="Disordered" evidence="2">
    <location>
        <begin position="830"/>
        <end position="869"/>
    </location>
</feature>
<dbReference type="Gene3D" id="2.130.10.10">
    <property type="entry name" value="YVTN repeat-like/Quinoprotein amine dehydrogenase"/>
    <property type="match status" value="2"/>
</dbReference>
<feature type="compositionally biased region" description="Gly residues" evidence="2">
    <location>
        <begin position="707"/>
        <end position="727"/>
    </location>
</feature>
<dbReference type="InterPro" id="IPR035979">
    <property type="entry name" value="RBD_domain_sf"/>
</dbReference>
<gene>
    <name evidence="4" type="ORF">Rsub_00524</name>
</gene>
<dbReference type="GO" id="GO:0003723">
    <property type="term" value="F:RNA binding"/>
    <property type="evidence" value="ECO:0007669"/>
    <property type="project" value="UniProtKB-UniRule"/>
</dbReference>
<dbReference type="Gene3D" id="3.30.70.330">
    <property type="match status" value="1"/>
</dbReference>
<dbReference type="SMART" id="SM00320">
    <property type="entry name" value="WD40"/>
    <property type="match status" value="6"/>
</dbReference>
<dbReference type="STRING" id="307507.A0A2V0NQJ5"/>
<dbReference type="SUPFAM" id="SSF50998">
    <property type="entry name" value="Quinoprotein alcohol dehydrogenase-like"/>
    <property type="match status" value="1"/>
</dbReference>
<protein>
    <recommendedName>
        <fullName evidence="3">RRM domain-containing protein</fullName>
    </recommendedName>
</protein>
<dbReference type="InterPro" id="IPR015943">
    <property type="entry name" value="WD40/YVTN_repeat-like_dom_sf"/>
</dbReference>
<comment type="caution">
    <text evidence="4">The sequence shown here is derived from an EMBL/GenBank/DDBJ whole genome shotgun (WGS) entry which is preliminary data.</text>
</comment>
<organism evidence="4 5">
    <name type="scientific">Raphidocelis subcapitata</name>
    <dbReference type="NCBI Taxonomy" id="307507"/>
    <lineage>
        <taxon>Eukaryota</taxon>
        <taxon>Viridiplantae</taxon>
        <taxon>Chlorophyta</taxon>
        <taxon>core chlorophytes</taxon>
        <taxon>Chlorophyceae</taxon>
        <taxon>CS clade</taxon>
        <taxon>Sphaeropleales</taxon>
        <taxon>Selenastraceae</taxon>
        <taxon>Raphidocelis</taxon>
    </lineage>
</organism>
<dbReference type="SMART" id="SM00360">
    <property type="entry name" value="RRM"/>
    <property type="match status" value="1"/>
</dbReference>
<feature type="compositionally biased region" description="Pro residues" evidence="2">
    <location>
        <begin position="505"/>
        <end position="514"/>
    </location>
</feature>
<dbReference type="Pfam" id="PF00076">
    <property type="entry name" value="RRM_1"/>
    <property type="match status" value="1"/>
</dbReference>
<accession>A0A2V0NQJ5</accession>
<dbReference type="InterPro" id="IPR050441">
    <property type="entry name" value="RBM"/>
</dbReference>
<evidence type="ECO:0000313" key="5">
    <source>
        <dbReference type="Proteomes" id="UP000247498"/>
    </source>
</evidence>
<feature type="domain" description="RRM" evidence="3">
    <location>
        <begin position="879"/>
        <end position="963"/>
    </location>
</feature>
<sequence>MATAHSWQPELKRTWAAACDGPVRAILLSQRGKFAAATPGGLSLHDGPPGFALRHELRGHAPGGPAAAAFSGKGADIVCGGADGFLKWWQVDSGEELCSTQFPLVDGQVAGEAGVSEVALLCIFGPGGEHLHTLDPSAPGALRHVAWLDEATVLACSDSEATLWRVGDDAAEPVGALGTNPAAGIVRVCVSPNGRRVAAACDNGTVQVWDAQHLDGGADPELVISEGVDGPVAALSWDAAGRLLAAAVGGEALVWEVSGAKEGRPDASYACIGFEQGAAITALAFQPNGTLLAAAADNGLCLVFDSATFGSGGAASGLVSHVASGRLASPAAADADGDAGGAPDDAGAVEALAWHSVGSLLLGSSTGALGALQPLRASLQRAAGEAAPDARGLQRQDSASKQRRSPQSGGPAYAPPPPPGPKPGGPAGAPPRGAPAGWGGEPLPANGVGGQGGGEFYDGAPMGGRGRGGRGMRGGGVVGGGGGGRYGPGGYAPAYPKRDGMAPPGGAPGGPPKPMQQQGGAQMAPEQQAAMMQAAAAAQWGMMPAAMAAPHMWARQMGMGYAVNAYGQIVPMPQMPGMAAAAMPGAYQMAAMGGPQQPGGGRGTPYGPRPGMGAPAGGRGRGGPMGEGYGGRGAMGAPYGGRGPRPNGGGPDRPARRDSSASAQQQQLSPPQSGQQQEEYDQQGGYSQQQQQQHGHQQQPEQHASRGGYGAARAGGDGGSSSGGGASSNGEHWQGEDAAAGGGGGGGGGGYQQRAPHHTQQPSPAPPAGGAPMVPRSPYGVGPVYMIPQPGVMPWGMAYPGQVAAFPTPGGYVMYPAAGAYGAQPGLAPQLSGGPSAAGDSKDGAAGRGGDDGAGGGGGGGYPRQSGGGGYAGPPGALLSLYVGNLAPTVDEAALTAQFESFGPLERVQIIRDRETQDPRGYGFVTFNASAPQAASTAMQRLNGASLPGPFGGRAIRVSPSNKWRPAGDGGAAHGGGMPLMMMQAQMQMPAMGMGMGAMQR</sequence>
<keyword evidence="1" id="KW-0694">RNA-binding</keyword>
<dbReference type="Proteomes" id="UP000247498">
    <property type="component" value="Unassembled WGS sequence"/>
</dbReference>
<evidence type="ECO:0000256" key="2">
    <source>
        <dbReference type="SAM" id="MobiDB-lite"/>
    </source>
</evidence>
<dbReference type="PANTHER" id="PTHR48034">
    <property type="entry name" value="TRANSFORMER-2 SEX-DETERMINING PROTEIN-RELATED"/>
    <property type="match status" value="1"/>
</dbReference>
<dbReference type="OrthoDB" id="427368at2759"/>
<dbReference type="Pfam" id="PF00400">
    <property type="entry name" value="WD40"/>
    <property type="match status" value="2"/>
</dbReference>
<dbReference type="InterPro" id="IPR001680">
    <property type="entry name" value="WD40_rpt"/>
</dbReference>
<proteinExistence type="predicted"/>
<feature type="compositionally biased region" description="Gly residues" evidence="2">
    <location>
        <begin position="447"/>
        <end position="490"/>
    </location>
</feature>
<dbReference type="SUPFAM" id="SSF54928">
    <property type="entry name" value="RNA-binding domain, RBD"/>
    <property type="match status" value="1"/>
</dbReference>
<dbReference type="InterPro" id="IPR000504">
    <property type="entry name" value="RRM_dom"/>
</dbReference>
<dbReference type="InParanoid" id="A0A2V0NQJ5"/>
<feature type="compositionally biased region" description="Low complexity" evidence="2">
    <location>
        <begin position="830"/>
        <end position="839"/>
    </location>
</feature>
<feature type="compositionally biased region" description="Gly residues" evidence="2">
    <location>
        <begin position="852"/>
        <end position="869"/>
    </location>
</feature>
<feature type="compositionally biased region" description="Low complexity" evidence="2">
    <location>
        <begin position="660"/>
        <end position="706"/>
    </location>
</feature>